<gene>
    <name evidence="2" type="ORF">SAMN05428946_0243</name>
</gene>
<proteinExistence type="predicted"/>
<dbReference type="PROSITE" id="PS51746">
    <property type="entry name" value="PPM_2"/>
    <property type="match status" value="1"/>
</dbReference>
<evidence type="ECO:0000313" key="3">
    <source>
        <dbReference type="Proteomes" id="UP000187550"/>
    </source>
</evidence>
<dbReference type="Proteomes" id="UP000187550">
    <property type="component" value="Unassembled WGS sequence"/>
</dbReference>
<dbReference type="EMBL" id="FTPL01000001">
    <property type="protein sequence ID" value="SIT67599.1"/>
    <property type="molecule type" value="Genomic_DNA"/>
</dbReference>
<dbReference type="STRING" id="550447.SAMN05428946_0243"/>
<name>A0A1U7PJ27_9BACI</name>
<dbReference type="GO" id="GO:0004722">
    <property type="term" value="F:protein serine/threonine phosphatase activity"/>
    <property type="evidence" value="ECO:0007669"/>
    <property type="project" value="InterPro"/>
</dbReference>
<dbReference type="InterPro" id="IPR036457">
    <property type="entry name" value="PPM-type-like_dom_sf"/>
</dbReference>
<dbReference type="AlphaFoldDB" id="A0A1U7PJ27"/>
<dbReference type="SUPFAM" id="SSF81606">
    <property type="entry name" value="PP2C-like"/>
    <property type="match status" value="1"/>
</dbReference>
<dbReference type="SMART" id="SM00331">
    <property type="entry name" value="PP2C_SIG"/>
    <property type="match status" value="1"/>
</dbReference>
<reference evidence="3" key="1">
    <citation type="submission" date="2017-01" db="EMBL/GenBank/DDBJ databases">
        <authorList>
            <person name="Varghese N."/>
            <person name="Submissions S."/>
        </authorList>
    </citation>
    <scope>NUCLEOTIDE SEQUENCE [LARGE SCALE GENOMIC DNA]</scope>
    <source>
        <strain evidence="3">MNA4</strain>
    </source>
</reference>
<evidence type="ECO:0000313" key="2">
    <source>
        <dbReference type="EMBL" id="SIT67599.1"/>
    </source>
</evidence>
<accession>A0A1U7PJ27</accession>
<keyword evidence="3" id="KW-1185">Reference proteome</keyword>
<dbReference type="SMART" id="SM00332">
    <property type="entry name" value="PP2Cc"/>
    <property type="match status" value="1"/>
</dbReference>
<dbReference type="InterPro" id="IPR015655">
    <property type="entry name" value="PP2C"/>
</dbReference>
<protein>
    <submittedName>
        <fullName evidence="2">Protein phosphatase</fullName>
    </submittedName>
</protein>
<dbReference type="PANTHER" id="PTHR47992">
    <property type="entry name" value="PROTEIN PHOSPHATASE"/>
    <property type="match status" value="1"/>
</dbReference>
<evidence type="ECO:0000259" key="1">
    <source>
        <dbReference type="PROSITE" id="PS51746"/>
    </source>
</evidence>
<organism evidence="2 3">
    <name type="scientific">Edaphobacillus lindanitolerans</name>
    <dbReference type="NCBI Taxonomy" id="550447"/>
    <lineage>
        <taxon>Bacteria</taxon>
        <taxon>Bacillati</taxon>
        <taxon>Bacillota</taxon>
        <taxon>Bacilli</taxon>
        <taxon>Bacillales</taxon>
        <taxon>Bacillaceae</taxon>
        <taxon>Edaphobacillus</taxon>
    </lineage>
</organism>
<dbReference type="NCBIfam" id="NF033484">
    <property type="entry name" value="Stp1_PP2C_phos"/>
    <property type="match status" value="1"/>
</dbReference>
<feature type="domain" description="PPM-type phosphatase" evidence="1">
    <location>
        <begin position="12"/>
        <end position="258"/>
    </location>
</feature>
<dbReference type="CDD" id="cd00143">
    <property type="entry name" value="PP2Cc"/>
    <property type="match status" value="1"/>
</dbReference>
<dbReference type="Pfam" id="PF13672">
    <property type="entry name" value="PP2C_2"/>
    <property type="match status" value="1"/>
</dbReference>
<sequence>MSRRHLPGKRGIHLDFAVQTHVGMKRRVNEDHTSIFTKENGRILLAIVADGMGGHKGGDTASRMAVEGMMREFGKTDPGSLATHEGRAAWLTGATETLNRELYEYSRQNEECRGMGTTLEAAIVARGEVTVCHLGDSRTYLIRRDGATQLTKDHSLVNILLENGEITEEEAVQHPKRNVIMKALGTDAEAEPDIIPVELGHGTALLLCSDGLSNKLSGDEIADTVLADGTAGERADLLIASANERGGEDNISVILIDNEVREGDGR</sequence>
<dbReference type="Gene3D" id="3.60.40.10">
    <property type="entry name" value="PPM-type phosphatase domain"/>
    <property type="match status" value="1"/>
</dbReference>
<dbReference type="InterPro" id="IPR001932">
    <property type="entry name" value="PPM-type_phosphatase-like_dom"/>
</dbReference>